<dbReference type="PANTHER" id="PTHR46056:SF12">
    <property type="entry name" value="LONG-CHAIN-ALCOHOL OXIDASE"/>
    <property type="match status" value="1"/>
</dbReference>
<protein>
    <submittedName>
        <fullName evidence="7">Uncharacterized protein</fullName>
    </submittedName>
</protein>
<keyword evidence="3" id="KW-0274">FAD</keyword>
<proteinExistence type="inferred from homology"/>
<dbReference type="Pfam" id="PF00732">
    <property type="entry name" value="GMC_oxred_N"/>
    <property type="match status" value="1"/>
</dbReference>
<comment type="caution">
    <text evidence="7">The sequence shown here is derived from an EMBL/GenBank/DDBJ whole genome shotgun (WGS) entry which is preliminary data.</text>
</comment>
<accession>A0A5J4R319</accession>
<reference evidence="7" key="1">
    <citation type="submission" date="2019-03" db="EMBL/GenBank/DDBJ databases">
        <title>Single cell metagenomics reveals metabolic interactions within the superorganism composed of flagellate Streblomastix strix and complex community of Bacteroidetes bacteria on its surface.</title>
        <authorList>
            <person name="Treitli S.C."/>
            <person name="Kolisko M."/>
            <person name="Husnik F."/>
            <person name="Keeling P."/>
            <person name="Hampl V."/>
        </authorList>
    </citation>
    <scope>NUCLEOTIDE SEQUENCE</scope>
    <source>
        <strain evidence="7">STM</strain>
    </source>
</reference>
<evidence type="ECO:0000256" key="4">
    <source>
        <dbReference type="ARBA" id="ARBA00023002"/>
    </source>
</evidence>
<organism evidence="7">
    <name type="scientific">termite gut metagenome</name>
    <dbReference type="NCBI Taxonomy" id="433724"/>
    <lineage>
        <taxon>unclassified sequences</taxon>
        <taxon>metagenomes</taxon>
        <taxon>organismal metagenomes</taxon>
    </lineage>
</organism>
<evidence type="ECO:0000313" key="7">
    <source>
        <dbReference type="EMBL" id="KAA6327351.1"/>
    </source>
</evidence>
<dbReference type="InterPro" id="IPR000172">
    <property type="entry name" value="GMC_OxRdtase_N"/>
</dbReference>
<evidence type="ECO:0000256" key="3">
    <source>
        <dbReference type="ARBA" id="ARBA00022827"/>
    </source>
</evidence>
<gene>
    <name evidence="7" type="ORF">EZS27_023651</name>
</gene>
<keyword evidence="4" id="KW-0560">Oxidoreductase</keyword>
<dbReference type="InterPro" id="IPR036188">
    <property type="entry name" value="FAD/NAD-bd_sf"/>
</dbReference>
<dbReference type="GO" id="GO:0016614">
    <property type="term" value="F:oxidoreductase activity, acting on CH-OH group of donors"/>
    <property type="evidence" value="ECO:0007669"/>
    <property type="project" value="InterPro"/>
</dbReference>
<feature type="domain" description="Glucose-methanol-choline oxidoreductase N-terminal" evidence="5">
    <location>
        <begin position="132"/>
        <end position="320"/>
    </location>
</feature>
<dbReference type="InterPro" id="IPR007867">
    <property type="entry name" value="GMC_OxRtase_C"/>
</dbReference>
<dbReference type="EMBL" id="SNRY01002007">
    <property type="protein sequence ID" value="KAA6327351.1"/>
    <property type="molecule type" value="Genomic_DNA"/>
</dbReference>
<dbReference type="PANTHER" id="PTHR46056">
    <property type="entry name" value="LONG-CHAIN-ALCOHOL OXIDASE"/>
    <property type="match status" value="1"/>
</dbReference>
<dbReference type="GO" id="GO:0050660">
    <property type="term" value="F:flavin adenine dinucleotide binding"/>
    <property type="evidence" value="ECO:0007669"/>
    <property type="project" value="InterPro"/>
</dbReference>
<evidence type="ECO:0000256" key="2">
    <source>
        <dbReference type="ARBA" id="ARBA00022630"/>
    </source>
</evidence>
<dbReference type="Gene3D" id="3.50.50.60">
    <property type="entry name" value="FAD/NAD(P)-binding domain"/>
    <property type="match status" value="2"/>
</dbReference>
<comment type="similarity">
    <text evidence="1">Belongs to the GMC oxidoreductase family.</text>
</comment>
<evidence type="ECO:0000259" key="6">
    <source>
        <dbReference type="Pfam" id="PF05199"/>
    </source>
</evidence>
<evidence type="ECO:0000256" key="1">
    <source>
        <dbReference type="ARBA" id="ARBA00010790"/>
    </source>
</evidence>
<dbReference type="Pfam" id="PF05199">
    <property type="entry name" value="GMC_oxred_C"/>
    <property type="match status" value="1"/>
</dbReference>
<dbReference type="SUPFAM" id="SSF51905">
    <property type="entry name" value="FAD/NAD(P)-binding domain"/>
    <property type="match status" value="1"/>
</dbReference>
<dbReference type="AlphaFoldDB" id="A0A5J4R319"/>
<feature type="domain" description="Glucose-methanol-choline oxidoreductase C-terminal" evidence="6">
    <location>
        <begin position="412"/>
        <end position="532"/>
    </location>
</feature>
<sequence length="548" mass="60291">MGKNKHIQAIVVGAGAGGGVVAKVLATAGISTVLFERGDWPRFDAHINDELISQRLQELASAYGPDWKKNPRVYIHEDGRRETVEGYNHVAACVGSGTVSYGAMAWRYMREDFKMKSTYGEVEGSTLDDYPISYDDLEPYYEKVEWEIGVSGDAKNPFAAPRNRPYPMPAFEYNREGKYLVDTCERMGLHPFSAPMLRNSVPYNGRAACIRNHTCCGYACPVDAKNGTQNTAIPVAMATGICEVRTNCFVVELLADNTGKVTGVRYFDMEDKEQIQTADIVVVSGSATETARLLLNSRSSKHPKGLGNNHDWVGRNLQGHAYTGASGVFDWDILDLTGPGCTMAICDYNHHNPGVIGGGLLANEFYLLPYGFSQSRPPGAVRWGKEHKDYQRKNFYRVGRMIGPIQEMPVWDCRVTIDPVVKDHWGIPVAAFSGHCHPLDFSNCQFLSAKAEHILKEGGAIHTWRHIGNRQQYGPSGGQHQAGTCRMGNDPATSVVNADCRVHEVDNLFIADGSVLVTNGGFNPVLTIMALAYRTGGHIVNQIKNGRL</sequence>
<name>A0A5J4R319_9ZZZZ</name>
<keyword evidence="2" id="KW-0285">Flavoprotein</keyword>
<evidence type="ECO:0000259" key="5">
    <source>
        <dbReference type="Pfam" id="PF00732"/>
    </source>
</evidence>